<dbReference type="InterPro" id="IPR042469">
    <property type="entry name" value="HECTD3"/>
</dbReference>
<gene>
    <name evidence="2" type="ORF">N326_09134</name>
</gene>
<evidence type="ECO:0000313" key="2">
    <source>
        <dbReference type="EMBL" id="KFW10024.1"/>
    </source>
</evidence>
<accession>A0A093JGE0</accession>
<proteinExistence type="predicted"/>
<keyword evidence="3" id="KW-1185">Reference proteome</keyword>
<dbReference type="SUPFAM" id="SSF49785">
    <property type="entry name" value="Galactose-binding domain-like"/>
    <property type="match status" value="1"/>
</dbReference>
<reference evidence="2 3" key="1">
    <citation type="submission" date="2014-04" db="EMBL/GenBank/DDBJ databases">
        <title>Genome evolution of avian class.</title>
        <authorList>
            <person name="Zhang G."/>
            <person name="Li C."/>
        </authorList>
    </citation>
    <scope>NUCLEOTIDE SEQUENCE [LARGE SCALE GENOMIC DNA]</scope>
    <source>
        <strain evidence="2">BGI_N326</strain>
    </source>
</reference>
<dbReference type="Gene3D" id="2.60.120.260">
    <property type="entry name" value="Galactose-binding domain-like"/>
    <property type="match status" value="1"/>
</dbReference>
<sequence length="228" mass="26606">VPPGWSYDHDMELARFLYDYSMKDRGNCTKDYIRGVEVSSEMDDCSAAHLTDNQTTTWESNGPQGQHWVRLNMKKGTIVKKLWLVLDGQSHSYIPRRVAVYGGELDRLYHLRTVLISENSYREVCILRDMKTHLPVLEIRILECREHGQNVRLQGIKIKSSWEWDLILNADIFQPSRLVRYPLLEGVDNDVLYRRAVLIQRFVQLMDSVLHYLISPCEYSSGSFNALR</sequence>
<feature type="non-terminal residue" evidence="2">
    <location>
        <position position="1"/>
    </location>
</feature>
<feature type="domain" description="DOC" evidence="1">
    <location>
        <begin position="1"/>
        <end position="185"/>
    </location>
</feature>
<dbReference type="EMBL" id="KK575323">
    <property type="protein sequence ID" value="KFW10024.1"/>
    <property type="molecule type" value="Genomic_DNA"/>
</dbReference>
<evidence type="ECO:0000313" key="3">
    <source>
        <dbReference type="Proteomes" id="UP000054232"/>
    </source>
</evidence>
<evidence type="ECO:0000259" key="1">
    <source>
        <dbReference type="PROSITE" id="PS51284"/>
    </source>
</evidence>
<dbReference type="SMART" id="SM01337">
    <property type="entry name" value="APC10"/>
    <property type="match status" value="1"/>
</dbReference>
<dbReference type="PANTHER" id="PTHR46654">
    <property type="entry name" value="E3 UBIQUITIN-PROTEIN LIGASE HECTD3"/>
    <property type="match status" value="1"/>
</dbReference>
<dbReference type="GO" id="GO:0004842">
    <property type="term" value="F:ubiquitin-protein transferase activity"/>
    <property type="evidence" value="ECO:0007669"/>
    <property type="project" value="InterPro"/>
</dbReference>
<name>A0A093JGE0_EURHL</name>
<dbReference type="PROSITE" id="PS51284">
    <property type="entry name" value="DOC"/>
    <property type="match status" value="1"/>
</dbReference>
<dbReference type="AlphaFoldDB" id="A0A093JGE0"/>
<protein>
    <submittedName>
        <fullName evidence="2">E3 ubiquitin-protein ligase HECTD3</fullName>
    </submittedName>
</protein>
<dbReference type="InterPro" id="IPR004939">
    <property type="entry name" value="APC_su10/DOC_dom"/>
</dbReference>
<dbReference type="Proteomes" id="UP000054232">
    <property type="component" value="Unassembled WGS sequence"/>
</dbReference>
<dbReference type="InterPro" id="IPR008979">
    <property type="entry name" value="Galactose-bd-like_sf"/>
</dbReference>
<feature type="non-terminal residue" evidence="2">
    <location>
        <position position="228"/>
    </location>
</feature>
<dbReference type="Pfam" id="PF03256">
    <property type="entry name" value="ANAPC10"/>
    <property type="match status" value="1"/>
</dbReference>
<organism evidence="2 3">
    <name type="scientific">Eurypyga helias</name>
    <name type="common">Sunbittern</name>
    <name type="synonym">Ardea helias</name>
    <dbReference type="NCBI Taxonomy" id="54383"/>
    <lineage>
        <taxon>Eukaryota</taxon>
        <taxon>Metazoa</taxon>
        <taxon>Chordata</taxon>
        <taxon>Craniata</taxon>
        <taxon>Vertebrata</taxon>
        <taxon>Euteleostomi</taxon>
        <taxon>Archelosauria</taxon>
        <taxon>Archosauria</taxon>
        <taxon>Dinosauria</taxon>
        <taxon>Saurischia</taxon>
        <taxon>Theropoda</taxon>
        <taxon>Coelurosauria</taxon>
        <taxon>Aves</taxon>
        <taxon>Neognathae</taxon>
        <taxon>Neoaves</taxon>
        <taxon>Phaethontimorphae</taxon>
        <taxon>Eurypygiformes</taxon>
        <taxon>Eurypygidae</taxon>
        <taxon>Eurypyga</taxon>
    </lineage>
</organism>
<dbReference type="PANTHER" id="PTHR46654:SF1">
    <property type="entry name" value="E3 UBIQUITIN-PROTEIN LIGASE HECTD3"/>
    <property type="match status" value="1"/>
</dbReference>